<evidence type="ECO:0000256" key="3">
    <source>
        <dbReference type="ARBA" id="ARBA00023110"/>
    </source>
</evidence>
<comment type="similarity">
    <text evidence="2 6">Belongs to the FKBP-type PPIase family.</text>
</comment>
<dbReference type="InterPro" id="IPR001179">
    <property type="entry name" value="PPIase_FKBP_dom"/>
</dbReference>
<organism evidence="9 10">
    <name type="scientific">Neiella holothuriorum</name>
    <dbReference type="NCBI Taxonomy" id="2870530"/>
    <lineage>
        <taxon>Bacteria</taxon>
        <taxon>Pseudomonadati</taxon>
        <taxon>Pseudomonadota</taxon>
        <taxon>Gammaproteobacteria</taxon>
        <taxon>Alteromonadales</taxon>
        <taxon>Echinimonadaceae</taxon>
        <taxon>Neiella</taxon>
    </lineage>
</organism>
<sequence length="273" mass="28918">MKRLALGTAVVAAMLAVGCQKDQATTPAPEASAEQTQAAAVAFASDREKQSYATGAFMGQQMIRMLEAYKELGMELDAKLIEQGIVAGLNGSSQIDEAGLQEVLTALEQERMTKVQELQEKAQAERDAELAANKAAGDAFLAENAAKEGIMVTESGLQYEVLAAGEGDSPVATDQVKVHYRGTLIDGSQFDSSYDRNAPAVFFLNQVIPGWTEGVQLMKPGAKYKLYIPSDLGYGEMGSRGAIPGNAALIFEVELLEINPEPAEAPAATPAAE</sequence>
<keyword evidence="3 5" id="KW-0697">Rotamase</keyword>
<accession>A0ABS7ECC0</accession>
<evidence type="ECO:0000256" key="6">
    <source>
        <dbReference type="RuleBase" id="RU003915"/>
    </source>
</evidence>
<evidence type="ECO:0000259" key="8">
    <source>
        <dbReference type="PROSITE" id="PS50059"/>
    </source>
</evidence>
<evidence type="ECO:0000256" key="4">
    <source>
        <dbReference type="ARBA" id="ARBA00023235"/>
    </source>
</evidence>
<reference evidence="9" key="1">
    <citation type="submission" date="2021-07" db="EMBL/GenBank/DDBJ databases">
        <title>Neiella marina sp. nov., isolated from the intestinal content of sea cucumber Apostichopus japonicus.</title>
        <authorList>
            <person name="Bai X."/>
        </authorList>
    </citation>
    <scope>NUCLEOTIDE SEQUENCE</scope>
    <source>
        <strain evidence="9">126</strain>
    </source>
</reference>
<dbReference type="Pfam" id="PF01346">
    <property type="entry name" value="FKBP_N"/>
    <property type="match status" value="1"/>
</dbReference>
<feature type="domain" description="PPIase FKBP-type" evidence="8">
    <location>
        <begin position="173"/>
        <end position="259"/>
    </location>
</feature>
<gene>
    <name evidence="9" type="ORF">K0504_02955</name>
</gene>
<evidence type="ECO:0000256" key="7">
    <source>
        <dbReference type="SAM" id="Coils"/>
    </source>
</evidence>
<evidence type="ECO:0000256" key="1">
    <source>
        <dbReference type="ARBA" id="ARBA00000971"/>
    </source>
</evidence>
<evidence type="ECO:0000313" key="9">
    <source>
        <dbReference type="EMBL" id="MBW8189981.1"/>
    </source>
</evidence>
<dbReference type="PROSITE" id="PS51257">
    <property type="entry name" value="PROKAR_LIPOPROTEIN"/>
    <property type="match status" value="1"/>
</dbReference>
<evidence type="ECO:0000256" key="5">
    <source>
        <dbReference type="PROSITE-ProRule" id="PRU00277"/>
    </source>
</evidence>
<proteinExistence type="inferred from homology"/>
<dbReference type="PROSITE" id="PS50059">
    <property type="entry name" value="FKBP_PPIASE"/>
    <property type="match status" value="1"/>
</dbReference>
<dbReference type="EC" id="5.2.1.8" evidence="6"/>
<feature type="coiled-coil region" evidence="7">
    <location>
        <begin position="107"/>
        <end position="134"/>
    </location>
</feature>
<dbReference type="InterPro" id="IPR000774">
    <property type="entry name" value="PPIase_FKBP_N"/>
</dbReference>
<dbReference type="Gene3D" id="3.10.50.40">
    <property type="match status" value="1"/>
</dbReference>
<comment type="caution">
    <text evidence="9">The sequence shown here is derived from an EMBL/GenBank/DDBJ whole genome shotgun (WGS) entry which is preliminary data.</text>
</comment>
<dbReference type="Pfam" id="PF00254">
    <property type="entry name" value="FKBP_C"/>
    <property type="match status" value="1"/>
</dbReference>
<name>A0ABS7ECC0_9GAMM</name>
<dbReference type="RefSeq" id="WP_220102659.1">
    <property type="nucleotide sequence ID" value="NZ_JAHZSS010000002.1"/>
</dbReference>
<protein>
    <recommendedName>
        <fullName evidence="6">Peptidyl-prolyl cis-trans isomerase</fullName>
        <ecNumber evidence="6">5.2.1.8</ecNumber>
    </recommendedName>
</protein>
<keyword evidence="7" id="KW-0175">Coiled coil</keyword>
<keyword evidence="10" id="KW-1185">Reference proteome</keyword>
<dbReference type="InterPro" id="IPR036944">
    <property type="entry name" value="PPIase_FKBP_N_sf"/>
</dbReference>
<dbReference type="Proteomes" id="UP001166251">
    <property type="component" value="Unassembled WGS sequence"/>
</dbReference>
<dbReference type="InterPro" id="IPR046357">
    <property type="entry name" value="PPIase_dom_sf"/>
</dbReference>
<evidence type="ECO:0000313" key="10">
    <source>
        <dbReference type="Proteomes" id="UP001166251"/>
    </source>
</evidence>
<evidence type="ECO:0000256" key="2">
    <source>
        <dbReference type="ARBA" id="ARBA00006577"/>
    </source>
</evidence>
<dbReference type="EMBL" id="JAHZSS010000002">
    <property type="protein sequence ID" value="MBW8189981.1"/>
    <property type="molecule type" value="Genomic_DNA"/>
</dbReference>
<dbReference type="Gene3D" id="1.10.287.460">
    <property type="entry name" value="Peptidyl-prolyl cis-trans isomerase, FKBP-type, N-terminal domain"/>
    <property type="match status" value="1"/>
</dbReference>
<comment type="catalytic activity">
    <reaction evidence="1 5 6">
        <text>[protein]-peptidylproline (omega=180) = [protein]-peptidylproline (omega=0)</text>
        <dbReference type="Rhea" id="RHEA:16237"/>
        <dbReference type="Rhea" id="RHEA-COMP:10747"/>
        <dbReference type="Rhea" id="RHEA-COMP:10748"/>
        <dbReference type="ChEBI" id="CHEBI:83833"/>
        <dbReference type="ChEBI" id="CHEBI:83834"/>
        <dbReference type="EC" id="5.2.1.8"/>
    </reaction>
</comment>
<dbReference type="SUPFAM" id="SSF54534">
    <property type="entry name" value="FKBP-like"/>
    <property type="match status" value="1"/>
</dbReference>
<dbReference type="GO" id="GO:0016853">
    <property type="term" value="F:isomerase activity"/>
    <property type="evidence" value="ECO:0007669"/>
    <property type="project" value="UniProtKB-KW"/>
</dbReference>
<dbReference type="PANTHER" id="PTHR43811">
    <property type="entry name" value="FKBP-TYPE PEPTIDYL-PROLYL CIS-TRANS ISOMERASE FKPA"/>
    <property type="match status" value="1"/>
</dbReference>
<keyword evidence="4 5" id="KW-0413">Isomerase</keyword>
<dbReference type="PANTHER" id="PTHR43811:SF19">
    <property type="entry name" value="39 KDA FK506-BINDING NUCLEAR PROTEIN"/>
    <property type="match status" value="1"/>
</dbReference>